<organism evidence="1 2">
    <name type="scientific">Racocetra persica</name>
    <dbReference type="NCBI Taxonomy" id="160502"/>
    <lineage>
        <taxon>Eukaryota</taxon>
        <taxon>Fungi</taxon>
        <taxon>Fungi incertae sedis</taxon>
        <taxon>Mucoromycota</taxon>
        <taxon>Glomeromycotina</taxon>
        <taxon>Glomeromycetes</taxon>
        <taxon>Diversisporales</taxon>
        <taxon>Gigasporaceae</taxon>
        <taxon>Racocetra</taxon>
    </lineage>
</organism>
<gene>
    <name evidence="1" type="ORF">RPERSI_LOCUS34569</name>
</gene>
<dbReference type="Proteomes" id="UP000789920">
    <property type="component" value="Unassembled WGS sequence"/>
</dbReference>
<name>A0ACA9SU17_9GLOM</name>
<comment type="caution">
    <text evidence="1">The sequence shown here is derived from an EMBL/GenBank/DDBJ whole genome shotgun (WGS) entry which is preliminary data.</text>
</comment>
<feature type="non-terminal residue" evidence="1">
    <location>
        <position position="61"/>
    </location>
</feature>
<dbReference type="EMBL" id="CAJVQC010155279">
    <property type="protein sequence ID" value="CAG8847304.1"/>
    <property type="molecule type" value="Genomic_DNA"/>
</dbReference>
<feature type="non-terminal residue" evidence="1">
    <location>
        <position position="1"/>
    </location>
</feature>
<evidence type="ECO:0000313" key="2">
    <source>
        <dbReference type="Proteomes" id="UP000789920"/>
    </source>
</evidence>
<proteinExistence type="predicted"/>
<evidence type="ECO:0000313" key="1">
    <source>
        <dbReference type="EMBL" id="CAG8847304.1"/>
    </source>
</evidence>
<keyword evidence="2" id="KW-1185">Reference proteome</keyword>
<protein>
    <submittedName>
        <fullName evidence="1">11947_t:CDS:1</fullName>
    </submittedName>
</protein>
<sequence length="61" mass="6621">IYIFDTITSAWSQKSALGNVDPRVGHTALLAPDNRTIVILGGTQSYGLNQTTPYPVFVLLD</sequence>
<reference evidence="1" key="1">
    <citation type="submission" date="2021-06" db="EMBL/GenBank/DDBJ databases">
        <authorList>
            <person name="Kallberg Y."/>
            <person name="Tangrot J."/>
            <person name="Rosling A."/>
        </authorList>
    </citation>
    <scope>NUCLEOTIDE SEQUENCE</scope>
    <source>
        <strain evidence="1">MA461A</strain>
    </source>
</reference>
<accession>A0ACA9SU17</accession>